<feature type="transmembrane region" description="Helical" evidence="6">
    <location>
        <begin position="46"/>
        <end position="69"/>
    </location>
</feature>
<name>A0A381SI18_9ZZZZ</name>
<keyword evidence="4 6" id="KW-1133">Transmembrane helix</keyword>
<dbReference type="PANTHER" id="PTHR42770:SF18">
    <property type="entry name" value="ARGININE_AGMATINE ANTIPORTER"/>
    <property type="match status" value="1"/>
</dbReference>
<feature type="transmembrane region" description="Helical" evidence="6">
    <location>
        <begin position="162"/>
        <end position="181"/>
    </location>
</feature>
<dbReference type="Gene3D" id="1.20.1740.10">
    <property type="entry name" value="Amino acid/polyamine transporter I"/>
    <property type="match status" value="1"/>
</dbReference>
<dbReference type="AlphaFoldDB" id="A0A381SI18"/>
<evidence type="ECO:0008006" key="8">
    <source>
        <dbReference type="Google" id="ProtNLM"/>
    </source>
</evidence>
<feature type="transmembrane region" description="Helical" evidence="6">
    <location>
        <begin position="196"/>
        <end position="218"/>
    </location>
</feature>
<feature type="transmembrane region" description="Helical" evidence="6">
    <location>
        <begin position="409"/>
        <end position="429"/>
    </location>
</feature>
<evidence type="ECO:0000256" key="4">
    <source>
        <dbReference type="ARBA" id="ARBA00022989"/>
    </source>
</evidence>
<feature type="transmembrane region" description="Helical" evidence="6">
    <location>
        <begin position="99"/>
        <end position="124"/>
    </location>
</feature>
<feature type="transmembrane region" description="Helical" evidence="6">
    <location>
        <begin position="130"/>
        <end position="150"/>
    </location>
</feature>
<dbReference type="InterPro" id="IPR050367">
    <property type="entry name" value="APC_superfamily"/>
</dbReference>
<comment type="subcellular location">
    <subcellularLocation>
        <location evidence="1">Cell membrane</location>
        <topology evidence="1">Multi-pass membrane protein</topology>
    </subcellularLocation>
</comment>
<dbReference type="Pfam" id="PF13520">
    <property type="entry name" value="AA_permease_2"/>
    <property type="match status" value="1"/>
</dbReference>
<accession>A0A381SI18</accession>
<keyword evidence="2" id="KW-1003">Cell membrane</keyword>
<sequence>VDPLKKESASSSLARGISRGSLIAILINLFIGAGIFGLPSRAFALAGSYSVLALVICGGLIGLIILCFLEVGSRFPGTGGPYLYARKTFGRLTGFQVGWLLWLTRITSFAIICDVLLSYLSAIWPTINDGITRTVLVTAIVIVLTTINYLGVRHAARMSNVFAVMKLVPLAMFVLVGIWFIEPGHFQFQPMPNANTLALAIMVLIFAFSGFEVATINAGEVQNPEKAFPYALFVTVALVLVFYLAIQIVAIGTLPSLATSSRPLADAATVFVGPIGAVVIVVGAIISTSGTLNAGLLGGSRLPYAMAQENQVPSFFGQTHTKYHTPTSSLMITAVACWLACLTFNFVEALTINSVIRLITYAIVCAALPVLRRRPDTRPPNYVVRMGPWVSGSALLLCAWLLSRVSVAEVLQVSGAIVLGGILYGLSAIRR</sequence>
<feature type="transmembrane region" description="Helical" evidence="6">
    <location>
        <begin position="383"/>
        <end position="403"/>
    </location>
</feature>
<dbReference type="PANTHER" id="PTHR42770">
    <property type="entry name" value="AMINO ACID TRANSPORTER-RELATED"/>
    <property type="match status" value="1"/>
</dbReference>
<feature type="transmembrane region" description="Helical" evidence="6">
    <location>
        <begin position="21"/>
        <end position="40"/>
    </location>
</feature>
<feature type="transmembrane region" description="Helical" evidence="6">
    <location>
        <begin position="328"/>
        <end position="346"/>
    </location>
</feature>
<evidence type="ECO:0000256" key="1">
    <source>
        <dbReference type="ARBA" id="ARBA00004651"/>
    </source>
</evidence>
<evidence type="ECO:0000313" key="7">
    <source>
        <dbReference type="EMBL" id="SVA02971.1"/>
    </source>
</evidence>
<feature type="non-terminal residue" evidence="7">
    <location>
        <position position="1"/>
    </location>
</feature>
<protein>
    <recommendedName>
        <fullName evidence="8">Amino acid permease/ SLC12A domain-containing protein</fullName>
    </recommendedName>
</protein>
<evidence type="ECO:0000256" key="3">
    <source>
        <dbReference type="ARBA" id="ARBA00022692"/>
    </source>
</evidence>
<reference evidence="7" key="1">
    <citation type="submission" date="2018-05" db="EMBL/GenBank/DDBJ databases">
        <authorList>
            <person name="Lanie J.A."/>
            <person name="Ng W.-L."/>
            <person name="Kazmierczak K.M."/>
            <person name="Andrzejewski T.M."/>
            <person name="Davidsen T.M."/>
            <person name="Wayne K.J."/>
            <person name="Tettelin H."/>
            <person name="Glass J.I."/>
            <person name="Rusch D."/>
            <person name="Podicherti R."/>
            <person name="Tsui H.-C.T."/>
            <person name="Winkler M.E."/>
        </authorList>
    </citation>
    <scope>NUCLEOTIDE SEQUENCE</scope>
</reference>
<keyword evidence="5 6" id="KW-0472">Membrane</keyword>
<evidence type="ECO:0000256" key="2">
    <source>
        <dbReference type="ARBA" id="ARBA00022475"/>
    </source>
</evidence>
<dbReference type="GO" id="GO:0022857">
    <property type="term" value="F:transmembrane transporter activity"/>
    <property type="evidence" value="ECO:0007669"/>
    <property type="project" value="InterPro"/>
</dbReference>
<evidence type="ECO:0000256" key="5">
    <source>
        <dbReference type="ARBA" id="ARBA00023136"/>
    </source>
</evidence>
<feature type="transmembrane region" description="Helical" evidence="6">
    <location>
        <begin position="352"/>
        <end position="371"/>
    </location>
</feature>
<dbReference type="PIRSF" id="PIRSF006060">
    <property type="entry name" value="AA_transporter"/>
    <property type="match status" value="1"/>
</dbReference>
<feature type="transmembrane region" description="Helical" evidence="6">
    <location>
        <begin position="271"/>
        <end position="296"/>
    </location>
</feature>
<dbReference type="InterPro" id="IPR002293">
    <property type="entry name" value="AA/rel_permease1"/>
</dbReference>
<dbReference type="GO" id="GO:0005886">
    <property type="term" value="C:plasma membrane"/>
    <property type="evidence" value="ECO:0007669"/>
    <property type="project" value="UniProtKB-SubCell"/>
</dbReference>
<dbReference type="EMBL" id="UINC01003061">
    <property type="protein sequence ID" value="SVA02971.1"/>
    <property type="molecule type" value="Genomic_DNA"/>
</dbReference>
<organism evidence="7">
    <name type="scientific">marine metagenome</name>
    <dbReference type="NCBI Taxonomy" id="408172"/>
    <lineage>
        <taxon>unclassified sequences</taxon>
        <taxon>metagenomes</taxon>
        <taxon>ecological metagenomes</taxon>
    </lineage>
</organism>
<gene>
    <name evidence="7" type="ORF">METZ01_LOCUS55825</name>
</gene>
<proteinExistence type="predicted"/>
<evidence type="ECO:0000256" key="6">
    <source>
        <dbReference type="SAM" id="Phobius"/>
    </source>
</evidence>
<feature type="transmembrane region" description="Helical" evidence="6">
    <location>
        <begin position="230"/>
        <end position="251"/>
    </location>
</feature>
<keyword evidence="3 6" id="KW-0812">Transmembrane</keyword>